<evidence type="ECO:0000313" key="2">
    <source>
        <dbReference type="Proteomes" id="UP001217089"/>
    </source>
</evidence>
<dbReference type="InterPro" id="IPR011009">
    <property type="entry name" value="Kinase-like_dom_sf"/>
</dbReference>
<comment type="caution">
    <text evidence="1">The sequence shown here is derived from an EMBL/GenBank/DDBJ whole genome shotgun (WGS) entry which is preliminary data.</text>
</comment>
<proteinExistence type="predicted"/>
<accession>A0ABQ9FN24</accession>
<organism evidence="1 2">
    <name type="scientific">Tegillarca granosa</name>
    <name type="common">Malaysian cockle</name>
    <name type="synonym">Anadara granosa</name>
    <dbReference type="NCBI Taxonomy" id="220873"/>
    <lineage>
        <taxon>Eukaryota</taxon>
        <taxon>Metazoa</taxon>
        <taxon>Spiralia</taxon>
        <taxon>Lophotrochozoa</taxon>
        <taxon>Mollusca</taxon>
        <taxon>Bivalvia</taxon>
        <taxon>Autobranchia</taxon>
        <taxon>Pteriomorphia</taxon>
        <taxon>Arcoida</taxon>
        <taxon>Arcoidea</taxon>
        <taxon>Arcidae</taxon>
        <taxon>Tegillarca</taxon>
    </lineage>
</organism>
<protein>
    <recommendedName>
        <fullName evidence="3">Protein kinase domain-containing protein</fullName>
    </recommendedName>
</protein>
<dbReference type="SUPFAM" id="SSF56112">
    <property type="entry name" value="Protein kinase-like (PK-like)"/>
    <property type="match status" value="1"/>
</dbReference>
<name>A0ABQ9FN24_TEGGR</name>
<evidence type="ECO:0008006" key="3">
    <source>
        <dbReference type="Google" id="ProtNLM"/>
    </source>
</evidence>
<gene>
    <name evidence="1" type="ORF">KUTeg_003197</name>
</gene>
<reference evidence="1 2" key="1">
    <citation type="submission" date="2022-12" db="EMBL/GenBank/DDBJ databases">
        <title>Chromosome-level genome of Tegillarca granosa.</title>
        <authorList>
            <person name="Kim J."/>
        </authorList>
    </citation>
    <scope>NUCLEOTIDE SEQUENCE [LARGE SCALE GENOMIC DNA]</scope>
    <source>
        <strain evidence="1">Teg-2019</strain>
        <tissue evidence="1">Adductor muscle</tissue>
    </source>
</reference>
<keyword evidence="2" id="KW-1185">Reference proteome</keyword>
<sequence length="52" mass="6020">MTGEKVAVKIMDKKSLGEDLPRVKTEIEAMKALCHQHICKMFQVIETDERFI</sequence>
<dbReference type="Gene3D" id="1.10.510.10">
    <property type="entry name" value="Transferase(Phosphotransferase) domain 1"/>
    <property type="match status" value="1"/>
</dbReference>
<evidence type="ECO:0000313" key="1">
    <source>
        <dbReference type="EMBL" id="KAJ8318106.1"/>
    </source>
</evidence>
<dbReference type="EMBL" id="JARBDR010000214">
    <property type="protein sequence ID" value="KAJ8318106.1"/>
    <property type="molecule type" value="Genomic_DNA"/>
</dbReference>
<dbReference type="Proteomes" id="UP001217089">
    <property type="component" value="Unassembled WGS sequence"/>
</dbReference>